<organism evidence="2 3">
    <name type="scientific">Collybiopsis luxurians FD-317 M1</name>
    <dbReference type="NCBI Taxonomy" id="944289"/>
    <lineage>
        <taxon>Eukaryota</taxon>
        <taxon>Fungi</taxon>
        <taxon>Dikarya</taxon>
        <taxon>Basidiomycota</taxon>
        <taxon>Agaricomycotina</taxon>
        <taxon>Agaricomycetes</taxon>
        <taxon>Agaricomycetidae</taxon>
        <taxon>Agaricales</taxon>
        <taxon>Marasmiineae</taxon>
        <taxon>Omphalotaceae</taxon>
        <taxon>Collybiopsis</taxon>
        <taxon>Collybiopsis luxurians</taxon>
    </lineage>
</organism>
<proteinExistence type="predicted"/>
<evidence type="ECO:0000313" key="2">
    <source>
        <dbReference type="EMBL" id="KIK60947.1"/>
    </source>
</evidence>
<name>A0A0D0CPV7_9AGAR</name>
<feature type="region of interest" description="Disordered" evidence="1">
    <location>
        <begin position="1"/>
        <end position="43"/>
    </location>
</feature>
<protein>
    <submittedName>
        <fullName evidence="2">Uncharacterized protein</fullName>
    </submittedName>
</protein>
<feature type="compositionally biased region" description="Basic and acidic residues" evidence="1">
    <location>
        <begin position="1"/>
        <end position="12"/>
    </location>
</feature>
<dbReference type="AlphaFoldDB" id="A0A0D0CPV7"/>
<keyword evidence="3" id="KW-1185">Reference proteome</keyword>
<reference evidence="2 3" key="1">
    <citation type="submission" date="2014-04" db="EMBL/GenBank/DDBJ databases">
        <title>Evolutionary Origins and Diversification of the Mycorrhizal Mutualists.</title>
        <authorList>
            <consortium name="DOE Joint Genome Institute"/>
            <consortium name="Mycorrhizal Genomics Consortium"/>
            <person name="Kohler A."/>
            <person name="Kuo A."/>
            <person name="Nagy L.G."/>
            <person name="Floudas D."/>
            <person name="Copeland A."/>
            <person name="Barry K.W."/>
            <person name="Cichocki N."/>
            <person name="Veneault-Fourrey C."/>
            <person name="LaButti K."/>
            <person name="Lindquist E.A."/>
            <person name="Lipzen A."/>
            <person name="Lundell T."/>
            <person name="Morin E."/>
            <person name="Murat C."/>
            <person name="Riley R."/>
            <person name="Ohm R."/>
            <person name="Sun H."/>
            <person name="Tunlid A."/>
            <person name="Henrissat B."/>
            <person name="Grigoriev I.V."/>
            <person name="Hibbett D.S."/>
            <person name="Martin F."/>
        </authorList>
    </citation>
    <scope>NUCLEOTIDE SEQUENCE [LARGE SCALE GENOMIC DNA]</scope>
    <source>
        <strain evidence="2 3">FD-317 M1</strain>
    </source>
</reference>
<feature type="compositionally biased region" description="Basic and acidic residues" evidence="1">
    <location>
        <begin position="123"/>
        <end position="162"/>
    </location>
</feature>
<feature type="region of interest" description="Disordered" evidence="1">
    <location>
        <begin position="123"/>
        <end position="166"/>
    </location>
</feature>
<gene>
    <name evidence="2" type="ORF">GYMLUDRAFT_261263</name>
</gene>
<feature type="compositionally biased region" description="Basic and acidic residues" evidence="1">
    <location>
        <begin position="92"/>
        <end position="101"/>
    </location>
</feature>
<dbReference type="Proteomes" id="UP000053593">
    <property type="component" value="Unassembled WGS sequence"/>
</dbReference>
<sequence>MPKDYTEREKVHLSSTRQRTYAPYVPEDSSHSSLRHGLLSPESPWERGDTALAIALRQASVPLRAARYLQSEVSRNKRRRIVEDEDSDAYEEDGRSLNDRNDDSDEDEYVTMKVTRRERQEILQRREERAPRQSDDFFDERSYKRSERDEARRYRDQRRERAANSGVSMLSNARGVTINGGSMSVVGRDQTIIETIDEGNPRQPEARATRFQSPIMSDRNERKAKGFPKLNGTGRTGLRDDSPECLTSPMGTEISACVTEDVRISGGRTSAVHRNQTTRITRPMLNRWGTGNLPTPPSEGYYY</sequence>
<feature type="region of interest" description="Disordered" evidence="1">
    <location>
        <begin position="79"/>
        <end position="109"/>
    </location>
</feature>
<evidence type="ECO:0000313" key="3">
    <source>
        <dbReference type="Proteomes" id="UP000053593"/>
    </source>
</evidence>
<accession>A0A0D0CPV7</accession>
<dbReference type="EMBL" id="KN834773">
    <property type="protein sequence ID" value="KIK60947.1"/>
    <property type="molecule type" value="Genomic_DNA"/>
</dbReference>
<evidence type="ECO:0000256" key="1">
    <source>
        <dbReference type="SAM" id="MobiDB-lite"/>
    </source>
</evidence>
<feature type="compositionally biased region" description="Low complexity" evidence="1">
    <location>
        <begin position="31"/>
        <end position="40"/>
    </location>
</feature>
<feature type="region of interest" description="Disordered" evidence="1">
    <location>
        <begin position="224"/>
        <end position="244"/>
    </location>
</feature>
<dbReference type="HOGENOM" id="CLU_918472_0_0_1"/>